<dbReference type="InterPro" id="IPR012859">
    <property type="entry name" value="Pilin_N_archaeal"/>
</dbReference>
<accession>A0A4D6HA04</accession>
<dbReference type="Pfam" id="PF07790">
    <property type="entry name" value="Pilin_N"/>
    <property type="match status" value="1"/>
</dbReference>
<evidence type="ECO:0000259" key="2">
    <source>
        <dbReference type="Pfam" id="PF07790"/>
    </source>
</evidence>
<dbReference type="AlphaFoldDB" id="A0A4D6HA04"/>
<keyword evidence="1" id="KW-0812">Transmembrane</keyword>
<sequence length="154" mass="16088">MHTLQDDDQAVSPVIGVILMVAITVLLAATAAVFFFNLGETQDEMAPTVAFDVDYEPGSSDVLTITHNTGDDLTVGDLTVVVSGADPSGVNERHAVESISAYDAESTLNAGDSITISEGSLTGSDLDLSDATVKIVWNGQGTSQSRTLREWPSG</sequence>
<evidence type="ECO:0000256" key="1">
    <source>
        <dbReference type="SAM" id="Phobius"/>
    </source>
</evidence>
<feature type="transmembrane region" description="Helical" evidence="1">
    <location>
        <begin position="14"/>
        <end position="36"/>
    </location>
</feature>
<keyword evidence="4" id="KW-1185">Reference proteome</keyword>
<proteinExistence type="predicted"/>
<keyword evidence="1" id="KW-1133">Transmembrane helix</keyword>
<dbReference type="KEGG" id="hsn:DV733_01505"/>
<dbReference type="PANTHER" id="PTHR38138">
    <property type="entry name" value="VNG6441H"/>
    <property type="match status" value="1"/>
</dbReference>
<dbReference type="InterPro" id="IPR013373">
    <property type="entry name" value="Flagellin/pilin_N_arc"/>
</dbReference>
<feature type="domain" description="Archaeal Type IV pilin N-terminal" evidence="2">
    <location>
        <begin position="9"/>
        <end position="86"/>
    </location>
</feature>
<dbReference type="Proteomes" id="UP000296706">
    <property type="component" value="Chromosome"/>
</dbReference>
<dbReference type="NCBIfam" id="TIGR02537">
    <property type="entry name" value="arch_flag_Nterm"/>
    <property type="match status" value="1"/>
</dbReference>
<evidence type="ECO:0000313" key="4">
    <source>
        <dbReference type="Proteomes" id="UP000296706"/>
    </source>
</evidence>
<evidence type="ECO:0000313" key="3">
    <source>
        <dbReference type="EMBL" id="QCC49978.1"/>
    </source>
</evidence>
<organism evidence="3 4">
    <name type="scientific">Halapricum salinum</name>
    <dbReference type="NCBI Taxonomy" id="1457250"/>
    <lineage>
        <taxon>Archaea</taxon>
        <taxon>Methanobacteriati</taxon>
        <taxon>Methanobacteriota</taxon>
        <taxon>Stenosarchaea group</taxon>
        <taxon>Halobacteria</taxon>
        <taxon>Halobacteriales</taxon>
        <taxon>Haloarculaceae</taxon>
        <taxon>Halapricum</taxon>
    </lineage>
</organism>
<reference evidence="3 4" key="1">
    <citation type="journal article" date="2019" name="Nat. Commun.">
        <title>A new type of DNA phosphorothioation-based antiviral system in archaea.</title>
        <authorList>
            <person name="Xiong L."/>
            <person name="Liu S."/>
            <person name="Chen S."/>
            <person name="Xiao Y."/>
            <person name="Zhu B."/>
            <person name="Gao Y."/>
            <person name="Zhang Y."/>
            <person name="Chen B."/>
            <person name="Luo J."/>
            <person name="Deng Z."/>
            <person name="Chen X."/>
            <person name="Wang L."/>
            <person name="Chen S."/>
        </authorList>
    </citation>
    <scope>NUCLEOTIDE SEQUENCE [LARGE SCALE GENOMIC DNA]</scope>
    <source>
        <strain evidence="3 4">CBA1105</strain>
    </source>
</reference>
<dbReference type="EMBL" id="CP031310">
    <property type="protein sequence ID" value="QCC49978.1"/>
    <property type="molecule type" value="Genomic_DNA"/>
</dbReference>
<dbReference type="RefSeq" id="WP_049993418.1">
    <property type="nucleotide sequence ID" value="NZ_CP031310.1"/>
</dbReference>
<protein>
    <submittedName>
        <fullName evidence="3">Type IV pilin</fullName>
    </submittedName>
</protein>
<gene>
    <name evidence="3" type="ORF">DV733_01505</name>
</gene>
<dbReference type="GeneID" id="39846503"/>
<dbReference type="PANTHER" id="PTHR38138:SF1">
    <property type="entry name" value="ARCHAEAL TYPE IV PILIN N-TERMINAL DOMAIN-CONTAINING PROTEIN"/>
    <property type="match status" value="1"/>
</dbReference>
<name>A0A4D6HA04_9EURY</name>
<keyword evidence="1" id="KW-0472">Membrane</keyword>